<protein>
    <submittedName>
        <fullName evidence="1">Uncharacterized protein</fullName>
    </submittedName>
</protein>
<proteinExistence type="predicted"/>
<dbReference type="Proteomes" id="UP000254400">
    <property type="component" value="Unassembled WGS sequence"/>
</dbReference>
<reference evidence="1 2" key="1">
    <citation type="submission" date="2018-06" db="EMBL/GenBank/DDBJ databases">
        <authorList>
            <consortium name="Pathogen Informatics"/>
            <person name="Doyle S."/>
        </authorList>
    </citation>
    <scope>NUCLEOTIDE SEQUENCE [LARGE SCALE GENOMIC DNA]</scope>
    <source>
        <strain evidence="1 2">NCTC10343</strain>
    </source>
</reference>
<evidence type="ECO:0000313" key="1">
    <source>
        <dbReference type="EMBL" id="SUA69637.1"/>
    </source>
</evidence>
<name>A0A0F6EZP4_PAEPO</name>
<evidence type="ECO:0000313" key="2">
    <source>
        <dbReference type="Proteomes" id="UP000254400"/>
    </source>
</evidence>
<sequence length="176" mass="20529">MSNFLSEFEERFRAGVLEDLKSILEEVKDEKVYACAFGTDSDFVTLFLAVNTEESLVRHITNMKAQDLCNSKEDEIYYRWGLSEYQYGDTTHLNHISKFLYATDNVLDYKDEMIKIMAKVVKETDDVLFTQFGQSKEDIIFFVSMTDDDMAEELEDQSVIQMTNAKLVDGFLHRYQ</sequence>
<dbReference type="GeneID" id="93345896"/>
<accession>A0A0F6EZP4</accession>
<gene>
    <name evidence="1" type="ORF">NCTC10343_02499</name>
</gene>
<dbReference type="InterPro" id="IPR025409">
    <property type="entry name" value="DUF4303"/>
</dbReference>
<organism evidence="1 2">
    <name type="scientific">Paenibacillus polymyxa</name>
    <name type="common">Bacillus polymyxa</name>
    <dbReference type="NCBI Taxonomy" id="1406"/>
    <lineage>
        <taxon>Bacteria</taxon>
        <taxon>Bacillati</taxon>
        <taxon>Bacillota</taxon>
        <taxon>Bacilli</taxon>
        <taxon>Bacillales</taxon>
        <taxon>Paenibacillaceae</taxon>
        <taxon>Paenibacillus</taxon>
    </lineage>
</organism>
<dbReference type="Pfam" id="PF14136">
    <property type="entry name" value="DUF4303"/>
    <property type="match status" value="1"/>
</dbReference>
<dbReference type="AlphaFoldDB" id="A0A0F6EZP4"/>
<dbReference type="EMBL" id="UGSC01000001">
    <property type="protein sequence ID" value="SUA69637.1"/>
    <property type="molecule type" value="Genomic_DNA"/>
</dbReference>
<dbReference type="RefSeq" id="WP_019687196.1">
    <property type="nucleotide sequence ID" value="NZ_CP009909.1"/>
</dbReference>